<feature type="binding site" evidence="15">
    <location>
        <begin position="311"/>
        <end position="317"/>
    </location>
    <ligand>
        <name>NADP(+)</name>
        <dbReference type="ChEBI" id="CHEBI:58349"/>
    </ligand>
</feature>
<feature type="binding site" evidence="16">
    <location>
        <position position="79"/>
    </location>
    <ligand>
        <name>Zn(2+)</name>
        <dbReference type="ChEBI" id="CHEBI:29105"/>
        <note>catalytic</note>
    </ligand>
</feature>
<keyword evidence="7 13" id="KW-0479">Metal-binding</keyword>
<dbReference type="PANTHER" id="PTHR38011:SF7">
    <property type="entry name" value="2,5-DIAMINO-6-RIBOSYLAMINO-4(3H)-PYRIMIDINONE 5'-PHOSPHATE REDUCTASE"/>
    <property type="match status" value="1"/>
</dbReference>
<dbReference type="UniPathway" id="UPA00275">
    <property type="reaction ID" value="UER00401"/>
</dbReference>
<evidence type="ECO:0000256" key="10">
    <source>
        <dbReference type="ARBA" id="ARBA00022857"/>
    </source>
</evidence>
<dbReference type="GO" id="GO:0009231">
    <property type="term" value="P:riboflavin biosynthetic process"/>
    <property type="evidence" value="ECO:0007669"/>
    <property type="project" value="UniProtKB-UniPathway"/>
</dbReference>
<dbReference type="EC" id="3.5.4.26" evidence="13"/>
<evidence type="ECO:0000256" key="6">
    <source>
        <dbReference type="ARBA" id="ARBA00022619"/>
    </source>
</evidence>
<feature type="binding site" evidence="16">
    <location>
        <position position="53"/>
    </location>
    <ligand>
        <name>Zn(2+)</name>
        <dbReference type="ChEBI" id="CHEBI:29105"/>
        <note>catalytic</note>
    </ligand>
</feature>
<evidence type="ECO:0000313" key="19">
    <source>
        <dbReference type="Proteomes" id="UP000242502"/>
    </source>
</evidence>
<dbReference type="InterPro" id="IPR004794">
    <property type="entry name" value="Eubact_RibD"/>
</dbReference>
<dbReference type="GO" id="GO:0050661">
    <property type="term" value="F:NADP binding"/>
    <property type="evidence" value="ECO:0007669"/>
    <property type="project" value="InterPro"/>
</dbReference>
<feature type="binding site" evidence="15">
    <location>
        <position position="158"/>
    </location>
    <ligand>
        <name>NADP(+)</name>
        <dbReference type="ChEBI" id="CHEBI:58349"/>
    </ligand>
</feature>
<evidence type="ECO:0000313" key="18">
    <source>
        <dbReference type="EMBL" id="ODS24284.1"/>
    </source>
</evidence>
<evidence type="ECO:0000256" key="3">
    <source>
        <dbReference type="ARBA" id="ARBA00004910"/>
    </source>
</evidence>
<dbReference type="NCBIfam" id="TIGR00326">
    <property type="entry name" value="eubact_ribD"/>
    <property type="match status" value="1"/>
</dbReference>
<protein>
    <recommendedName>
        <fullName evidence="13">Riboflavin biosynthesis protein RibD</fullName>
    </recommendedName>
    <domain>
        <recommendedName>
            <fullName evidence="13">Diaminohydroxyphosphoribosylaminopyrimidine deaminase</fullName>
            <shortName evidence="13">DRAP deaminase</shortName>
            <ecNumber evidence="13">3.5.4.26</ecNumber>
        </recommendedName>
        <alternativeName>
            <fullName evidence="13">Riboflavin-specific deaminase</fullName>
        </alternativeName>
    </domain>
    <domain>
        <recommendedName>
            <fullName evidence="13">5-amino-6-(5-phosphoribosylamino)uracil reductase</fullName>
            <ecNumber evidence="13">1.1.1.193</ecNumber>
        </recommendedName>
        <alternativeName>
            <fullName evidence="13">HTP reductase</fullName>
        </alternativeName>
    </domain>
</protein>
<feature type="domain" description="CMP/dCMP-type deaminase" evidence="17">
    <location>
        <begin position="4"/>
        <end position="126"/>
    </location>
</feature>
<dbReference type="PROSITE" id="PS51747">
    <property type="entry name" value="CYT_DCMP_DEAMINASES_2"/>
    <property type="match status" value="1"/>
</dbReference>
<evidence type="ECO:0000256" key="15">
    <source>
        <dbReference type="PIRSR" id="PIRSR006769-2"/>
    </source>
</evidence>
<evidence type="ECO:0000256" key="5">
    <source>
        <dbReference type="ARBA" id="ARBA00007417"/>
    </source>
</evidence>
<dbReference type="PROSITE" id="PS00903">
    <property type="entry name" value="CYT_DCMP_DEAMINASES_1"/>
    <property type="match status" value="1"/>
</dbReference>
<comment type="catalytic activity">
    <reaction evidence="13">
        <text>5-amino-6-(5-phospho-D-ribitylamino)uracil + NADP(+) = 5-amino-6-(5-phospho-D-ribosylamino)uracil + NADPH + H(+)</text>
        <dbReference type="Rhea" id="RHEA:17845"/>
        <dbReference type="ChEBI" id="CHEBI:15378"/>
        <dbReference type="ChEBI" id="CHEBI:57783"/>
        <dbReference type="ChEBI" id="CHEBI:58349"/>
        <dbReference type="ChEBI" id="CHEBI:58421"/>
        <dbReference type="ChEBI" id="CHEBI:58453"/>
        <dbReference type="EC" id="1.1.1.193"/>
    </reaction>
</comment>
<dbReference type="InterPro" id="IPR016192">
    <property type="entry name" value="APOBEC/CMP_deaminase_Zn-bd"/>
</dbReference>
<feature type="binding site" evidence="16">
    <location>
        <position position="88"/>
    </location>
    <ligand>
        <name>Zn(2+)</name>
        <dbReference type="ChEBI" id="CHEBI:29105"/>
        <note>catalytic</note>
    </ligand>
</feature>
<comment type="similarity">
    <text evidence="5 13">In the C-terminal section; belongs to the HTP reductase family.</text>
</comment>
<accession>A0A1D2QRX0</accession>
<evidence type="ECO:0000256" key="13">
    <source>
        <dbReference type="PIRNR" id="PIRNR006769"/>
    </source>
</evidence>
<dbReference type="GO" id="GO:0008270">
    <property type="term" value="F:zinc ion binding"/>
    <property type="evidence" value="ECO:0007669"/>
    <property type="project" value="InterPro"/>
</dbReference>
<dbReference type="Pfam" id="PF01872">
    <property type="entry name" value="RibD_C"/>
    <property type="match status" value="1"/>
</dbReference>
<evidence type="ECO:0000256" key="14">
    <source>
        <dbReference type="PIRSR" id="PIRSR006769-1"/>
    </source>
</evidence>
<feature type="binding site" evidence="15">
    <location>
        <position position="208"/>
    </location>
    <ligand>
        <name>substrate</name>
    </ligand>
</feature>
<reference evidence="18 19" key="1">
    <citation type="journal article" date="2016" name="Appl. Environ. Microbiol.">
        <title>Lack of Overt Genome Reduction in the Bryostatin-Producing Bryozoan Symbiont "Candidatus Endobugula sertula".</title>
        <authorList>
            <person name="Miller I.J."/>
            <person name="Vanee N."/>
            <person name="Fong S.S."/>
            <person name="Lim-Fong G.E."/>
            <person name="Kwan J.C."/>
        </authorList>
    </citation>
    <scope>NUCLEOTIDE SEQUENCE [LARGE SCALE GENOMIC DNA]</scope>
    <source>
        <strain evidence="18">AB1-4</strain>
    </source>
</reference>
<keyword evidence="11 13" id="KW-0560">Oxidoreductase</keyword>
<dbReference type="InterPro" id="IPR016193">
    <property type="entry name" value="Cytidine_deaminase-like"/>
</dbReference>
<dbReference type="Pfam" id="PF00383">
    <property type="entry name" value="dCMP_cyt_deam_1"/>
    <property type="match status" value="1"/>
</dbReference>
<evidence type="ECO:0000256" key="4">
    <source>
        <dbReference type="ARBA" id="ARBA00005259"/>
    </source>
</evidence>
<comment type="cofactor">
    <cofactor evidence="13 16">
        <name>Zn(2+)</name>
        <dbReference type="ChEBI" id="CHEBI:29105"/>
    </cofactor>
    <text evidence="13 16">Binds 1 zinc ion.</text>
</comment>
<dbReference type="FunFam" id="3.40.140.10:FF:000025">
    <property type="entry name" value="Riboflavin biosynthesis protein RibD"/>
    <property type="match status" value="1"/>
</dbReference>
<organism evidence="18 19">
    <name type="scientific">Candidatus Endobugula sertula</name>
    <name type="common">Bugula neritina bacterial symbiont</name>
    <dbReference type="NCBI Taxonomy" id="62101"/>
    <lineage>
        <taxon>Bacteria</taxon>
        <taxon>Pseudomonadati</taxon>
        <taxon>Pseudomonadota</taxon>
        <taxon>Gammaproteobacteria</taxon>
        <taxon>Cellvibrionales</taxon>
        <taxon>Cellvibrionaceae</taxon>
        <taxon>Candidatus Endobugula</taxon>
    </lineage>
</organism>
<dbReference type="STRING" id="62101.AB835_04455"/>
<dbReference type="SUPFAM" id="SSF53597">
    <property type="entry name" value="Dihydrofolate reductase-like"/>
    <property type="match status" value="1"/>
</dbReference>
<dbReference type="Gene3D" id="3.40.430.10">
    <property type="entry name" value="Dihydrofolate Reductase, subunit A"/>
    <property type="match status" value="1"/>
</dbReference>
<feature type="binding site" evidence="15">
    <location>
        <position position="235"/>
    </location>
    <ligand>
        <name>NADP(+)</name>
        <dbReference type="ChEBI" id="CHEBI:58349"/>
    </ligand>
</feature>
<dbReference type="EMBL" id="MDLC01000011">
    <property type="protein sequence ID" value="ODS24284.1"/>
    <property type="molecule type" value="Genomic_DNA"/>
</dbReference>
<feature type="active site" description="Proton donor" evidence="14">
    <location>
        <position position="55"/>
    </location>
</feature>
<dbReference type="InterPro" id="IPR050765">
    <property type="entry name" value="Riboflavin_Biosynth_HTPR"/>
</dbReference>
<dbReference type="InterPro" id="IPR011549">
    <property type="entry name" value="RibD_C"/>
</dbReference>
<feature type="binding site" evidence="15">
    <location>
        <position position="188"/>
    </location>
    <ligand>
        <name>substrate</name>
    </ligand>
</feature>
<proteinExistence type="inferred from homology"/>
<comment type="function">
    <text evidence="1 13">Converts 2,5-diamino-6-(ribosylamino)-4(3h)-pyrimidinone 5'-phosphate into 5-amino-6-(ribosylamino)-2,4(1h,3h)-pyrimidinedione 5'-phosphate.</text>
</comment>
<feature type="binding site" evidence="15">
    <location>
        <position position="174"/>
    </location>
    <ligand>
        <name>NADP(+)</name>
        <dbReference type="ChEBI" id="CHEBI:58349"/>
    </ligand>
</feature>
<keyword evidence="12" id="KW-0511">Multifunctional enzyme</keyword>
<sequence>MFSSDDQHFMLHAVQLAERGRFTTRPNPRVGCVIVKNGGILAEGWHYRAGEPHAEVQALKSLDQEATAGATVYVTLEPCSHHGKTGPCVQALIDAGVSRVIYGMRDPNPLVGGKGLTMLEAAGIVTDGPLLEAQTKALNVGFISRMQRQRPWVRCKLAASIDGGTAMANGESQWITGTAARSDVQRWRAQSCALVTGIGSIEQDNSRLTLRKDELPLDNVDDVIKLAPLRVVLDTRLRISPDAAIFAGEGKVLVFVGKEAPEANEKRLLKQWPDKVLVERVDTCKERLDLAAVLEILANHYQCNEILLEAGATLSGSFLRAGLLDEVIIYQAPILLGSCARPLFDLPLDTMSDKVSLQMTDQRAIGHDWRWVANVMTRSW</sequence>
<gene>
    <name evidence="18" type="ORF">AB835_04455</name>
</gene>
<dbReference type="PANTHER" id="PTHR38011">
    <property type="entry name" value="DIHYDROFOLATE REDUCTASE FAMILY PROTEIN (AFU_ORTHOLOGUE AFUA_8G06820)"/>
    <property type="match status" value="1"/>
</dbReference>
<feature type="binding site" evidence="15">
    <location>
        <position position="172"/>
    </location>
    <ligand>
        <name>substrate</name>
    </ligand>
</feature>
<feature type="binding site" evidence="15">
    <location>
        <position position="204"/>
    </location>
    <ligand>
        <name>NADP(+)</name>
        <dbReference type="ChEBI" id="CHEBI:58349"/>
    </ligand>
</feature>
<feature type="binding site" evidence="15">
    <location>
        <position position="211"/>
    </location>
    <ligand>
        <name>substrate</name>
    </ligand>
</feature>
<evidence type="ECO:0000256" key="11">
    <source>
        <dbReference type="ARBA" id="ARBA00023002"/>
    </source>
</evidence>
<dbReference type="Gene3D" id="3.40.140.10">
    <property type="entry name" value="Cytidine Deaminase, domain 2"/>
    <property type="match status" value="1"/>
</dbReference>
<comment type="caution">
    <text evidence="18">The sequence shown here is derived from an EMBL/GenBank/DDBJ whole genome shotgun (WGS) entry which is preliminary data.</text>
</comment>
<dbReference type="CDD" id="cd01284">
    <property type="entry name" value="Riboflavin_deaminase-reductase"/>
    <property type="match status" value="1"/>
</dbReference>
<dbReference type="GO" id="GO:0008703">
    <property type="term" value="F:5-amino-6-(5-phosphoribosylamino)uracil reductase activity"/>
    <property type="evidence" value="ECO:0007669"/>
    <property type="project" value="UniProtKB-EC"/>
</dbReference>
<name>A0A1D2QRX0_9GAMM</name>
<dbReference type="AlphaFoldDB" id="A0A1D2QRX0"/>
<evidence type="ECO:0000256" key="7">
    <source>
        <dbReference type="ARBA" id="ARBA00022723"/>
    </source>
</evidence>
<keyword evidence="8 13" id="KW-0378">Hydrolase</keyword>
<comment type="similarity">
    <text evidence="4 13">In the N-terminal section; belongs to the cytidine and deoxycytidylate deaminase family.</text>
</comment>
<keyword evidence="10 13" id="KW-0521">NADP</keyword>
<keyword evidence="6 13" id="KW-0686">Riboflavin biosynthesis</keyword>
<dbReference type="GO" id="GO:0008835">
    <property type="term" value="F:diaminohydroxyphosphoribosylaminopyrimidine deaminase activity"/>
    <property type="evidence" value="ECO:0007669"/>
    <property type="project" value="UniProtKB-EC"/>
</dbReference>
<dbReference type="SUPFAM" id="SSF53927">
    <property type="entry name" value="Cytidine deaminase-like"/>
    <property type="match status" value="1"/>
</dbReference>
<evidence type="ECO:0000256" key="1">
    <source>
        <dbReference type="ARBA" id="ARBA00002151"/>
    </source>
</evidence>
<dbReference type="InterPro" id="IPR002734">
    <property type="entry name" value="RibDG_C"/>
</dbReference>
<dbReference type="EC" id="1.1.1.193" evidence="13"/>
<evidence type="ECO:0000256" key="9">
    <source>
        <dbReference type="ARBA" id="ARBA00022833"/>
    </source>
</evidence>
<evidence type="ECO:0000256" key="8">
    <source>
        <dbReference type="ARBA" id="ARBA00022801"/>
    </source>
</evidence>
<dbReference type="InterPro" id="IPR002125">
    <property type="entry name" value="CMP_dCMP_dom"/>
</dbReference>
<keyword evidence="9 13" id="KW-0862">Zinc</keyword>
<dbReference type="NCBIfam" id="TIGR00227">
    <property type="entry name" value="ribD_Cterm"/>
    <property type="match status" value="1"/>
</dbReference>
<dbReference type="InterPro" id="IPR024072">
    <property type="entry name" value="DHFR-like_dom_sf"/>
</dbReference>
<dbReference type="Proteomes" id="UP000242502">
    <property type="component" value="Unassembled WGS sequence"/>
</dbReference>
<comment type="pathway">
    <text evidence="3 13">Cofactor biosynthesis; riboflavin biosynthesis; 5-amino-6-(D-ribitylamino)uracil from GTP: step 3/4.</text>
</comment>
<evidence type="ECO:0000256" key="12">
    <source>
        <dbReference type="ARBA" id="ARBA00023268"/>
    </source>
</evidence>
<dbReference type="PIRSF" id="PIRSF006769">
    <property type="entry name" value="RibD"/>
    <property type="match status" value="1"/>
</dbReference>
<evidence type="ECO:0000256" key="2">
    <source>
        <dbReference type="ARBA" id="ARBA00004882"/>
    </source>
</evidence>
<feature type="binding site" evidence="15">
    <location>
        <position position="309"/>
    </location>
    <ligand>
        <name>substrate</name>
    </ligand>
</feature>
<comment type="pathway">
    <text evidence="2 13">Cofactor biosynthesis; riboflavin biosynthesis; 5-amino-6-(D-ribitylamino)uracil from GTP: step 2/4.</text>
</comment>
<evidence type="ECO:0000259" key="17">
    <source>
        <dbReference type="PROSITE" id="PS51747"/>
    </source>
</evidence>
<evidence type="ECO:0000256" key="16">
    <source>
        <dbReference type="PIRSR" id="PIRSR006769-3"/>
    </source>
</evidence>
<comment type="catalytic activity">
    <reaction evidence="13">
        <text>2,5-diamino-6-hydroxy-4-(5-phosphoribosylamino)-pyrimidine + H2O + H(+) = 5-amino-6-(5-phospho-D-ribosylamino)uracil + NH4(+)</text>
        <dbReference type="Rhea" id="RHEA:21868"/>
        <dbReference type="ChEBI" id="CHEBI:15377"/>
        <dbReference type="ChEBI" id="CHEBI:15378"/>
        <dbReference type="ChEBI" id="CHEBI:28938"/>
        <dbReference type="ChEBI" id="CHEBI:58453"/>
        <dbReference type="ChEBI" id="CHEBI:58614"/>
        <dbReference type="EC" id="3.5.4.26"/>
    </reaction>
</comment>